<protein>
    <submittedName>
        <fullName evidence="2">Uncharacterized protein</fullName>
    </submittedName>
</protein>
<dbReference type="AlphaFoldDB" id="Q0TW09"/>
<feature type="compositionally biased region" description="Basic and acidic residues" evidence="1">
    <location>
        <begin position="19"/>
        <end position="33"/>
    </location>
</feature>
<evidence type="ECO:0000256" key="1">
    <source>
        <dbReference type="SAM" id="MobiDB-lite"/>
    </source>
</evidence>
<feature type="compositionally biased region" description="Basic and acidic residues" evidence="1">
    <location>
        <begin position="42"/>
        <end position="53"/>
    </location>
</feature>
<dbReference type="GeneID" id="5983374"/>
<gene>
    <name evidence="2" type="ORF">SNOG_16320</name>
</gene>
<sequence>MDSGAAWVSANIAYAEKAREAKSGGQGEFKDNHTPLVTKSIHAKDMSPEESRPKQLVAESRQRGRRSCTHTFIMCR</sequence>
<proteinExistence type="predicted"/>
<feature type="region of interest" description="Disordered" evidence="1">
    <location>
        <begin position="19"/>
        <end position="63"/>
    </location>
</feature>
<dbReference type="InParanoid" id="Q0TW09"/>
<dbReference type="Proteomes" id="UP000001055">
    <property type="component" value="Unassembled WGS sequence"/>
</dbReference>
<dbReference type="KEGG" id="pno:SNOG_16320"/>
<dbReference type="HOGENOM" id="CLU_2655317_0_0_1"/>
<dbReference type="RefSeq" id="XP_001806443.1">
    <property type="nucleotide sequence ID" value="XM_001806391.1"/>
</dbReference>
<accession>Q0TW09</accession>
<evidence type="ECO:0000313" key="2">
    <source>
        <dbReference type="EMBL" id="EAT76306.1"/>
    </source>
</evidence>
<name>Q0TW09_PHANO</name>
<organism evidence="2 3">
    <name type="scientific">Phaeosphaeria nodorum (strain SN15 / ATCC MYA-4574 / FGSC 10173)</name>
    <name type="common">Glume blotch fungus</name>
    <name type="synonym">Parastagonospora nodorum</name>
    <dbReference type="NCBI Taxonomy" id="321614"/>
    <lineage>
        <taxon>Eukaryota</taxon>
        <taxon>Fungi</taxon>
        <taxon>Dikarya</taxon>
        <taxon>Ascomycota</taxon>
        <taxon>Pezizomycotina</taxon>
        <taxon>Dothideomycetes</taxon>
        <taxon>Pleosporomycetidae</taxon>
        <taxon>Pleosporales</taxon>
        <taxon>Pleosporineae</taxon>
        <taxon>Phaeosphaeriaceae</taxon>
        <taxon>Parastagonospora</taxon>
    </lineage>
</organism>
<reference evidence="3" key="1">
    <citation type="journal article" date="2007" name="Plant Cell">
        <title>Dothideomycete-plant interactions illuminated by genome sequencing and EST analysis of the wheat pathogen Stagonospora nodorum.</title>
        <authorList>
            <person name="Hane J.K."/>
            <person name="Lowe R.G."/>
            <person name="Solomon P.S."/>
            <person name="Tan K.C."/>
            <person name="Schoch C.L."/>
            <person name="Spatafora J.W."/>
            <person name="Crous P.W."/>
            <person name="Kodira C."/>
            <person name="Birren B.W."/>
            <person name="Galagan J.E."/>
            <person name="Torriani S.F."/>
            <person name="McDonald B.A."/>
            <person name="Oliver R.P."/>
        </authorList>
    </citation>
    <scope>NUCLEOTIDE SEQUENCE [LARGE SCALE GENOMIC DNA]</scope>
    <source>
        <strain evidence="3">SN15 / ATCC MYA-4574 / FGSC 10173</strain>
    </source>
</reference>
<dbReference type="EMBL" id="CH445369">
    <property type="protein sequence ID" value="EAT76306.1"/>
    <property type="molecule type" value="Genomic_DNA"/>
</dbReference>
<evidence type="ECO:0000313" key="3">
    <source>
        <dbReference type="Proteomes" id="UP000001055"/>
    </source>
</evidence>